<gene>
    <name evidence="2" type="ORF">COT03_00690</name>
</gene>
<dbReference type="InterPro" id="IPR002575">
    <property type="entry name" value="Aminoglycoside_PTrfase"/>
</dbReference>
<accession>A0A2M6YRV6</accession>
<dbReference type="Pfam" id="PF01636">
    <property type="entry name" value="APH"/>
    <property type="match status" value="1"/>
</dbReference>
<dbReference type="InterPro" id="IPR011009">
    <property type="entry name" value="Kinase-like_dom_sf"/>
</dbReference>
<evidence type="ECO:0000313" key="2">
    <source>
        <dbReference type="EMBL" id="PIU36125.1"/>
    </source>
</evidence>
<proteinExistence type="predicted"/>
<organism evidence="2 3">
    <name type="scientific">Candidatus Shapirobacteria bacterium CG07_land_8_20_14_0_80_39_18</name>
    <dbReference type="NCBI Taxonomy" id="1974882"/>
    <lineage>
        <taxon>Bacteria</taxon>
        <taxon>Candidatus Shapironibacteriota</taxon>
    </lineage>
</organism>
<evidence type="ECO:0000259" key="1">
    <source>
        <dbReference type="Pfam" id="PF01636"/>
    </source>
</evidence>
<feature type="domain" description="Aminoglycoside phosphotransferase" evidence="1">
    <location>
        <begin position="33"/>
        <end position="300"/>
    </location>
</feature>
<dbReference type="Proteomes" id="UP000229502">
    <property type="component" value="Unassembled WGS sequence"/>
</dbReference>
<name>A0A2M6YRV6_9BACT</name>
<comment type="caution">
    <text evidence="2">The sequence shown here is derived from an EMBL/GenBank/DDBJ whole genome shotgun (WGS) entry which is preliminary data.</text>
</comment>
<dbReference type="SUPFAM" id="SSF56112">
    <property type="entry name" value="Protein kinase-like (PK-like)"/>
    <property type="match status" value="1"/>
</dbReference>
<reference evidence="3" key="1">
    <citation type="submission" date="2017-09" db="EMBL/GenBank/DDBJ databases">
        <title>Depth-based differentiation of microbial function through sediment-hosted aquifers and enrichment of novel symbionts in the deep terrestrial subsurface.</title>
        <authorList>
            <person name="Probst A.J."/>
            <person name="Ladd B."/>
            <person name="Jarett J.K."/>
            <person name="Geller-Mcgrath D.E."/>
            <person name="Sieber C.M.K."/>
            <person name="Emerson J.B."/>
            <person name="Anantharaman K."/>
            <person name="Thomas B.C."/>
            <person name="Malmstrom R."/>
            <person name="Stieglmeier M."/>
            <person name="Klingl A."/>
            <person name="Woyke T."/>
            <person name="Ryan C.M."/>
            <person name="Banfield J.F."/>
        </authorList>
    </citation>
    <scope>NUCLEOTIDE SEQUENCE [LARGE SCALE GENOMIC DNA]</scope>
</reference>
<evidence type="ECO:0000313" key="3">
    <source>
        <dbReference type="Proteomes" id="UP000229502"/>
    </source>
</evidence>
<dbReference type="EMBL" id="PEWZ01000039">
    <property type="protein sequence ID" value="PIU36125.1"/>
    <property type="molecule type" value="Genomic_DNA"/>
</dbReference>
<dbReference type="Gene3D" id="3.90.1200.10">
    <property type="match status" value="1"/>
</dbReference>
<dbReference type="AlphaFoldDB" id="A0A2M6YRV6"/>
<sequence>MISFVSLTKERSPVASFQKFAAGFEIVPEDFAVRPITTGFLHRSYCLTHEKNGAKYVLQRLSPIFDLQAINTNLNLFEKAQAKSHSFLPEYWQKVYYLDVSGSKNKIYYDEERNAWRAMVHVPGEIRVFNSFSEVPEGKREEVAYSLGEAIAIFGKILATKVDQGQWQEPLPNFHDPVYHYKYLQSILNKEEVPLSLSHDKRKKVRLDGKLKEDEELKDRCGRLVAKIDRMGHLVSALDDLGTAVTHGDLKINNAVFRRDKEGKWRCVALIDLDTIQRGGVLDDLGDALRSAGNPAGEQPASLDLVTIDKLIVQRLIDGFIDKTAEFYDPIRAEELRKYTLKAYAQFLYVQAIRFFADFLVGNRYFKLKEGERGDLNLYRAEVQMKALEELEKL</sequence>
<protein>
    <recommendedName>
        <fullName evidence="1">Aminoglycoside phosphotransferase domain-containing protein</fullName>
    </recommendedName>
</protein>